<dbReference type="KEGG" id="dpa:109545000"/>
<evidence type="ECO:0000256" key="1">
    <source>
        <dbReference type="SAM" id="Phobius"/>
    </source>
</evidence>
<sequence length="139" mass="15649">MPIELRFKSVPKMKPLRVLSAVIEETQMNLKTSSEDESQLGTLALLEPPPPPTPDCTRLYLWISVAVIVLASLIIAGILTFFCRRNRDGRSSLSHIITNIELQNSRESGVESSRSEGRPHFQFHAITGDNIKLTMVERY</sequence>
<accession>N6TX09</accession>
<protein>
    <submittedName>
        <fullName evidence="2 3">Uncharacterized protein</fullName>
    </submittedName>
</protein>
<dbReference type="HOGENOM" id="CLU_1847190_0_0_1"/>
<evidence type="ECO:0000313" key="3">
    <source>
        <dbReference type="EnsemblMetazoa" id="XP_019771023.1"/>
    </source>
</evidence>
<evidence type="ECO:0000313" key="4">
    <source>
        <dbReference type="Proteomes" id="UP000019118"/>
    </source>
</evidence>
<evidence type="ECO:0000313" key="2">
    <source>
        <dbReference type="EMBL" id="ENN70852.1"/>
    </source>
</evidence>
<reference evidence="3" key="2">
    <citation type="submission" date="2024-08" db="UniProtKB">
        <authorList>
            <consortium name="EnsemblMetazoa"/>
        </authorList>
    </citation>
    <scope>IDENTIFICATION</scope>
</reference>
<dbReference type="EMBL" id="KB741282">
    <property type="protein sequence ID" value="ENN70852.1"/>
    <property type="molecule type" value="Genomic_DNA"/>
</dbReference>
<dbReference type="AlphaFoldDB" id="N6TX09"/>
<keyword evidence="1" id="KW-1133">Transmembrane helix</keyword>
<dbReference type="EnsemblMetazoa" id="XM_019915464.1">
    <property type="protein sequence ID" value="XP_019771023.1"/>
    <property type="gene ID" value="LOC109545000"/>
</dbReference>
<reference evidence="2 4" key="1">
    <citation type="journal article" date="2013" name="Genome Biol.">
        <title>Draft genome of the mountain pine beetle, Dendroctonus ponderosae Hopkins, a major forest pest.</title>
        <authorList>
            <person name="Keeling C.I."/>
            <person name="Yuen M.M."/>
            <person name="Liao N.Y."/>
            <person name="Docking T.R."/>
            <person name="Chan S.K."/>
            <person name="Taylor G.A."/>
            <person name="Palmquist D.L."/>
            <person name="Jackman S.D."/>
            <person name="Nguyen A."/>
            <person name="Li M."/>
            <person name="Henderson H."/>
            <person name="Janes J.K."/>
            <person name="Zhao Y."/>
            <person name="Pandoh P."/>
            <person name="Moore R."/>
            <person name="Sperling F.A."/>
            <person name="Huber D.P."/>
            <person name="Birol I."/>
            <person name="Jones S.J."/>
            <person name="Bohlmann J."/>
        </authorList>
    </citation>
    <scope>NUCLEOTIDE SEQUENCE</scope>
</reference>
<organism evidence="2">
    <name type="scientific">Dendroctonus ponderosae</name>
    <name type="common">Mountain pine beetle</name>
    <dbReference type="NCBI Taxonomy" id="77166"/>
    <lineage>
        <taxon>Eukaryota</taxon>
        <taxon>Metazoa</taxon>
        <taxon>Ecdysozoa</taxon>
        <taxon>Arthropoda</taxon>
        <taxon>Hexapoda</taxon>
        <taxon>Insecta</taxon>
        <taxon>Pterygota</taxon>
        <taxon>Neoptera</taxon>
        <taxon>Endopterygota</taxon>
        <taxon>Coleoptera</taxon>
        <taxon>Polyphaga</taxon>
        <taxon>Cucujiformia</taxon>
        <taxon>Curculionidae</taxon>
        <taxon>Scolytinae</taxon>
        <taxon>Dendroctonus</taxon>
    </lineage>
</organism>
<name>N6TX09_DENPD</name>
<proteinExistence type="predicted"/>
<dbReference type="Proteomes" id="UP000019118">
    <property type="component" value="Unassembled WGS sequence"/>
</dbReference>
<feature type="non-terminal residue" evidence="2">
    <location>
        <position position="1"/>
    </location>
</feature>
<keyword evidence="1" id="KW-0472">Membrane</keyword>
<keyword evidence="4" id="KW-1185">Reference proteome</keyword>
<feature type="transmembrane region" description="Helical" evidence="1">
    <location>
        <begin position="59"/>
        <end position="82"/>
    </location>
</feature>
<keyword evidence="1" id="KW-0812">Transmembrane</keyword>
<gene>
    <name evidence="3" type="primary">109545000</name>
    <name evidence="2" type="ORF">YQE_12515</name>
</gene>